<sequence length="341" mass="38340">MADQIKCIATARARQTTVFFCTYRLIFLLTRLISPNKNTDLAHQFPLTRFLSLLFKSSIILPSETSSPMAAERVHPHHSPSHHPREDHDHDHDQDQLSTPRPSPPSPEKPIPQPPAGTYVIQIPKDQIYRLPPPENADRLKRLSRPKSSRTCRCCRFFCFTLLTLILLLAIASGIFYLVFRPESPHYSINSISIKPLNLSSSSSPISPQFNISVTANNPNNHIGIYYEKDSSVEAYYQDVILCDGVLPWFYQPKNNVTVFNVDLKGSAIQLTSSVQNELVAAEKSGTVALKVNLRAPVKIKVGSVKTWTIKVKINCDLTVDKLTSQSKILSKDCDYGVELW</sequence>
<accession>A0ACC0XPE2</accession>
<organism evidence="1 2">
    <name type="scientific">Pistacia integerrima</name>
    <dbReference type="NCBI Taxonomy" id="434235"/>
    <lineage>
        <taxon>Eukaryota</taxon>
        <taxon>Viridiplantae</taxon>
        <taxon>Streptophyta</taxon>
        <taxon>Embryophyta</taxon>
        <taxon>Tracheophyta</taxon>
        <taxon>Spermatophyta</taxon>
        <taxon>Magnoliopsida</taxon>
        <taxon>eudicotyledons</taxon>
        <taxon>Gunneridae</taxon>
        <taxon>Pentapetalae</taxon>
        <taxon>rosids</taxon>
        <taxon>malvids</taxon>
        <taxon>Sapindales</taxon>
        <taxon>Anacardiaceae</taxon>
        <taxon>Pistacia</taxon>
    </lineage>
</organism>
<keyword evidence="2" id="KW-1185">Reference proteome</keyword>
<dbReference type="Proteomes" id="UP001163603">
    <property type="component" value="Chromosome 11"/>
</dbReference>
<evidence type="ECO:0000313" key="2">
    <source>
        <dbReference type="Proteomes" id="UP001163603"/>
    </source>
</evidence>
<name>A0ACC0XPE2_9ROSI</name>
<comment type="caution">
    <text evidence="1">The sequence shown here is derived from an EMBL/GenBank/DDBJ whole genome shotgun (WGS) entry which is preliminary data.</text>
</comment>
<dbReference type="EMBL" id="CM047746">
    <property type="protein sequence ID" value="KAJ0020926.1"/>
    <property type="molecule type" value="Genomic_DNA"/>
</dbReference>
<proteinExistence type="predicted"/>
<protein>
    <submittedName>
        <fullName evidence="1">Uncharacterized protein</fullName>
    </submittedName>
</protein>
<reference evidence="2" key="1">
    <citation type="journal article" date="2023" name="G3 (Bethesda)">
        <title>Genome assembly and association tests identify interacting loci associated with vigor, precocity, and sex in interspecific pistachio rootstocks.</title>
        <authorList>
            <person name="Palmer W."/>
            <person name="Jacygrad E."/>
            <person name="Sagayaradj S."/>
            <person name="Cavanaugh K."/>
            <person name="Han R."/>
            <person name="Bertier L."/>
            <person name="Beede B."/>
            <person name="Kafkas S."/>
            <person name="Golino D."/>
            <person name="Preece J."/>
            <person name="Michelmore R."/>
        </authorList>
    </citation>
    <scope>NUCLEOTIDE SEQUENCE [LARGE SCALE GENOMIC DNA]</scope>
</reference>
<evidence type="ECO:0000313" key="1">
    <source>
        <dbReference type="EMBL" id="KAJ0020926.1"/>
    </source>
</evidence>
<gene>
    <name evidence="1" type="ORF">Pint_31629</name>
</gene>